<feature type="domain" description="PucR C-terminal helix-turn-helix" evidence="3">
    <location>
        <begin position="478"/>
        <end position="535"/>
    </location>
</feature>
<dbReference type="OrthoDB" id="1969285at2"/>
<dbReference type="Pfam" id="PF13556">
    <property type="entry name" value="HTH_30"/>
    <property type="match status" value="1"/>
</dbReference>
<accession>A0A315ZT68</accession>
<dbReference type="PANTHER" id="PTHR33744:SF1">
    <property type="entry name" value="DNA-BINDING TRANSCRIPTIONAL ACTIVATOR ADER"/>
    <property type="match status" value="1"/>
</dbReference>
<keyword evidence="6" id="KW-1185">Reference proteome</keyword>
<dbReference type="InterPro" id="IPR041522">
    <property type="entry name" value="CdaR_GGDEF"/>
</dbReference>
<evidence type="ECO:0000259" key="3">
    <source>
        <dbReference type="Pfam" id="PF13556"/>
    </source>
</evidence>
<protein>
    <submittedName>
        <fullName evidence="5">Purine catabolism regulatory protein</fullName>
    </submittedName>
</protein>
<dbReference type="Gene3D" id="1.10.10.2840">
    <property type="entry name" value="PucR C-terminal helix-turn-helix domain"/>
    <property type="match status" value="1"/>
</dbReference>
<dbReference type="InterPro" id="IPR042070">
    <property type="entry name" value="PucR_C-HTH_sf"/>
</dbReference>
<evidence type="ECO:0000259" key="2">
    <source>
        <dbReference type="Pfam" id="PF07905"/>
    </source>
</evidence>
<comment type="similarity">
    <text evidence="1">Belongs to the CdaR family.</text>
</comment>
<evidence type="ECO:0000256" key="1">
    <source>
        <dbReference type="ARBA" id="ARBA00006754"/>
    </source>
</evidence>
<name>A0A315ZT68_9FIRM</name>
<feature type="domain" description="Purine catabolism PurC-like" evidence="2">
    <location>
        <begin position="5"/>
        <end position="124"/>
    </location>
</feature>
<dbReference type="EMBL" id="UHJJ01000010">
    <property type="protein sequence ID" value="SUQ15184.1"/>
    <property type="molecule type" value="Genomic_DNA"/>
</dbReference>
<reference evidence="6" key="1">
    <citation type="submission" date="2017-07" db="EMBL/GenBank/DDBJ databases">
        <authorList>
            <person name="Varghese N."/>
            <person name="Submissions S."/>
        </authorList>
    </citation>
    <scope>NUCLEOTIDE SEQUENCE [LARGE SCALE GENOMIC DNA]</scope>
    <source>
        <strain evidence="6">NLAE-zl-C134</strain>
    </source>
</reference>
<evidence type="ECO:0000259" key="4">
    <source>
        <dbReference type="Pfam" id="PF17853"/>
    </source>
</evidence>
<proteinExistence type="inferred from homology"/>
<dbReference type="InterPro" id="IPR012914">
    <property type="entry name" value="PucR_dom"/>
</dbReference>
<dbReference type="InterPro" id="IPR051448">
    <property type="entry name" value="CdaR-like_regulators"/>
</dbReference>
<dbReference type="InterPro" id="IPR025736">
    <property type="entry name" value="PucR_C-HTH_dom"/>
</dbReference>
<dbReference type="AlphaFoldDB" id="A0A315ZT68"/>
<organism evidence="5 6">
    <name type="scientific">Faecalicatena contorta</name>
    <dbReference type="NCBI Taxonomy" id="39482"/>
    <lineage>
        <taxon>Bacteria</taxon>
        <taxon>Bacillati</taxon>
        <taxon>Bacillota</taxon>
        <taxon>Clostridia</taxon>
        <taxon>Lachnospirales</taxon>
        <taxon>Lachnospiraceae</taxon>
        <taxon>Faecalicatena</taxon>
    </lineage>
</organism>
<evidence type="ECO:0000313" key="5">
    <source>
        <dbReference type="EMBL" id="SUQ15184.1"/>
    </source>
</evidence>
<dbReference type="Pfam" id="PF07905">
    <property type="entry name" value="PucR"/>
    <property type="match status" value="1"/>
</dbReference>
<feature type="domain" description="CdaR GGDEF-like" evidence="4">
    <location>
        <begin position="296"/>
        <end position="424"/>
    </location>
</feature>
<sequence length="542" mass="63605">MILEELLREERFRYLKVLNKNADLSRDVMTVESTETPDVEKYIPQNTFLLMTGMAFQNNPQLLCEFLEALNGHDCAGIAIKLGRYVDELDEYVLETADRLGIPLFQIPMNMTLGEVYHEILSYIWNNQNDNFLSAVNIHRNISSLILRGSSMKNILNNLTAILNKPVMAVDMFGKIQDYGYTFSKADRKKGVEIIEKLMNNGALEKDSYYLYEEEEKRYCIYPIKGIGRNTNYLIVLNFNPEGKEQLVLTMELVLMALGLYFYRDLYVQYSHMKTLEEFFYILLEQLGDKMWTERQVLSIGGAYGFTAAAEYQIVLISMESSKRKKFDSDCFSQSEESYILVYAWIKQWLEEREEKDVLIFPQESKWRYILLIQGKKTELKERYAQLYNYIKGRFGKRITIAQGGIISSILNIKNSYQEAEDCMENGERNEEYSYLLSYKPKDIMELFKFVPERERKDICRFTLKELAFPQNQMQEELRKTLYTYLFSGNSITKTAENMFLHRNTIKYRVKKCEEILGAELSSVSDCFHLQLALLLSEYDNK</sequence>
<dbReference type="PANTHER" id="PTHR33744">
    <property type="entry name" value="CARBOHYDRATE DIACID REGULATOR"/>
    <property type="match status" value="1"/>
</dbReference>
<gene>
    <name evidence="5" type="ORF">SAMN05216529_11087</name>
</gene>
<dbReference type="RefSeq" id="WP_109712768.1">
    <property type="nucleotide sequence ID" value="NZ_QGDS01000010.1"/>
</dbReference>
<dbReference type="Pfam" id="PF17853">
    <property type="entry name" value="GGDEF_2"/>
    <property type="match status" value="1"/>
</dbReference>
<dbReference type="Proteomes" id="UP000254051">
    <property type="component" value="Unassembled WGS sequence"/>
</dbReference>
<evidence type="ECO:0000313" key="6">
    <source>
        <dbReference type="Proteomes" id="UP000254051"/>
    </source>
</evidence>